<evidence type="ECO:0000313" key="5">
    <source>
        <dbReference type="EMBL" id="JAS98700.1"/>
    </source>
</evidence>
<dbReference type="PANTHER" id="PTHR45877:SF3">
    <property type="entry name" value="E3 UBIQUITIN-PROTEIN LIGASE"/>
    <property type="match status" value="1"/>
</dbReference>
<organism evidence="5">
    <name type="scientific">Homalodisca liturata</name>
    <dbReference type="NCBI Taxonomy" id="320908"/>
    <lineage>
        <taxon>Eukaryota</taxon>
        <taxon>Metazoa</taxon>
        <taxon>Ecdysozoa</taxon>
        <taxon>Arthropoda</taxon>
        <taxon>Hexapoda</taxon>
        <taxon>Insecta</taxon>
        <taxon>Pterygota</taxon>
        <taxon>Neoptera</taxon>
        <taxon>Paraneoptera</taxon>
        <taxon>Hemiptera</taxon>
        <taxon>Auchenorrhyncha</taxon>
        <taxon>Membracoidea</taxon>
        <taxon>Cicadellidae</taxon>
        <taxon>Cicadellinae</taxon>
        <taxon>Proconiini</taxon>
        <taxon>Homalodisca</taxon>
    </lineage>
</organism>
<dbReference type="InterPro" id="IPR049548">
    <property type="entry name" value="Sina-like_RING"/>
</dbReference>
<dbReference type="AlphaFoldDB" id="A0A1B6JHG8"/>
<dbReference type="PANTHER" id="PTHR45877">
    <property type="entry name" value="E3 UBIQUITIN-PROTEIN LIGASE SIAH2"/>
    <property type="match status" value="1"/>
</dbReference>
<dbReference type="GO" id="GO:0008270">
    <property type="term" value="F:zinc ion binding"/>
    <property type="evidence" value="ECO:0007669"/>
    <property type="project" value="UniProtKB-KW"/>
</dbReference>
<dbReference type="GO" id="GO:0043161">
    <property type="term" value="P:proteasome-mediated ubiquitin-dependent protein catabolic process"/>
    <property type="evidence" value="ECO:0007669"/>
    <property type="project" value="TreeGrafter"/>
</dbReference>
<gene>
    <name evidence="5" type="ORF">g.44790</name>
</gene>
<evidence type="ECO:0000259" key="4">
    <source>
        <dbReference type="Pfam" id="PF21362"/>
    </source>
</evidence>
<keyword evidence="2" id="KW-0863">Zinc-finger</keyword>
<keyword evidence="3" id="KW-0862">Zinc</keyword>
<dbReference type="EMBL" id="GECU01009006">
    <property type="protein sequence ID" value="JAS98700.1"/>
    <property type="molecule type" value="Transcribed_RNA"/>
</dbReference>
<evidence type="ECO:0000256" key="1">
    <source>
        <dbReference type="ARBA" id="ARBA00022723"/>
    </source>
</evidence>
<dbReference type="GO" id="GO:0061630">
    <property type="term" value="F:ubiquitin protein ligase activity"/>
    <property type="evidence" value="ECO:0007669"/>
    <property type="project" value="TreeGrafter"/>
</dbReference>
<dbReference type="InterPro" id="IPR004162">
    <property type="entry name" value="SINA-like_animal"/>
</dbReference>
<evidence type="ECO:0000256" key="3">
    <source>
        <dbReference type="ARBA" id="ARBA00022833"/>
    </source>
</evidence>
<accession>A0A1B6JHG8</accession>
<feature type="domain" description="E3 ubiquitin-protein ligase Sina-like RING finger" evidence="4">
    <location>
        <begin position="2"/>
        <end position="30"/>
    </location>
</feature>
<feature type="non-terminal residue" evidence="5">
    <location>
        <position position="1"/>
    </location>
</feature>
<evidence type="ECO:0000256" key="2">
    <source>
        <dbReference type="ARBA" id="ARBA00022771"/>
    </source>
</evidence>
<sequence length="225" mass="26134">ESVRPEVAQCVRGHLLCGECKRTVTTCPKCKQPFSVNRTSPVLCQIIQALPRRCRHTNCRMYLTVDDWHEKWCGLQMVRCRNTGCVWRGHGQDLLAHIKTNKSLFIFKESNPAMHFPDFDSNTFSNCYFPIVAHGQFFWGEATCDRDRGLFAMKFELVPNGVPWSDYLIEVSFSSEDCFSQSKFRFDWEQGLNSNTVYVPIDLLPNFVDLDGRLFFKIFIEVSDY</sequence>
<protein>
    <recommendedName>
        <fullName evidence="4">E3 ubiquitin-protein ligase Sina-like RING finger domain-containing protein</fullName>
    </recommendedName>
</protein>
<name>A0A1B6JHG8_9HEMI</name>
<dbReference type="Pfam" id="PF21362">
    <property type="entry name" value="Sina_RING"/>
    <property type="match status" value="1"/>
</dbReference>
<proteinExistence type="predicted"/>
<reference evidence="5" key="1">
    <citation type="submission" date="2015-11" db="EMBL/GenBank/DDBJ databases">
        <title>De novo transcriptome assembly of four potential Pierce s Disease insect vectors from Arizona vineyards.</title>
        <authorList>
            <person name="Tassone E.E."/>
        </authorList>
    </citation>
    <scope>NUCLEOTIDE SEQUENCE</scope>
</reference>
<dbReference type="GO" id="GO:0005737">
    <property type="term" value="C:cytoplasm"/>
    <property type="evidence" value="ECO:0007669"/>
    <property type="project" value="TreeGrafter"/>
</dbReference>
<dbReference type="SUPFAM" id="SSF49599">
    <property type="entry name" value="TRAF domain-like"/>
    <property type="match status" value="1"/>
</dbReference>
<keyword evidence="1" id="KW-0479">Metal-binding</keyword>
<dbReference type="GO" id="GO:0031624">
    <property type="term" value="F:ubiquitin conjugating enzyme binding"/>
    <property type="evidence" value="ECO:0007669"/>
    <property type="project" value="TreeGrafter"/>
</dbReference>